<dbReference type="Proteomes" id="UP000565262">
    <property type="component" value="Unassembled WGS sequence"/>
</dbReference>
<name>A0A839J0L2_9GAMM</name>
<sequence>DFQNTNLLPNFGARARHFNYMEVEDVYYYRVPTPLTELFYKTAFEQGQLADSFFTVNTTPRFNFSVAYKGMRSLGQYQHILTSTGNFRFTTNYKTKNNRYNMRAHIVMQDLL</sequence>
<gene>
    <name evidence="1" type="ORF">H4O21_24895</name>
</gene>
<feature type="non-terminal residue" evidence="1">
    <location>
        <position position="112"/>
    </location>
</feature>
<organism evidence="1 2">
    <name type="scientific">Oceanospirillum sediminis</name>
    <dbReference type="NCBI Taxonomy" id="2760088"/>
    <lineage>
        <taxon>Bacteria</taxon>
        <taxon>Pseudomonadati</taxon>
        <taxon>Pseudomonadota</taxon>
        <taxon>Gammaproteobacteria</taxon>
        <taxon>Oceanospirillales</taxon>
        <taxon>Oceanospirillaceae</taxon>
        <taxon>Oceanospirillum</taxon>
    </lineage>
</organism>
<protein>
    <submittedName>
        <fullName evidence="1">Uncharacterized protein</fullName>
    </submittedName>
</protein>
<accession>A0A839J0L2</accession>
<reference evidence="1 2" key="1">
    <citation type="submission" date="2020-08" db="EMBL/GenBank/DDBJ databases">
        <title>Oceanospirillum sp. nov. isolated from marine sediment.</title>
        <authorList>
            <person name="Ji X."/>
        </authorList>
    </citation>
    <scope>NUCLEOTIDE SEQUENCE [LARGE SCALE GENOMIC DNA]</scope>
    <source>
        <strain evidence="1 2">D5</strain>
    </source>
</reference>
<comment type="caution">
    <text evidence="1">The sequence shown here is derived from an EMBL/GenBank/DDBJ whole genome shotgun (WGS) entry which is preliminary data.</text>
</comment>
<dbReference type="InterPro" id="IPR025631">
    <property type="entry name" value="Porin_10"/>
</dbReference>
<feature type="non-terminal residue" evidence="1">
    <location>
        <position position="1"/>
    </location>
</feature>
<evidence type="ECO:0000313" key="2">
    <source>
        <dbReference type="Proteomes" id="UP000565262"/>
    </source>
</evidence>
<proteinExistence type="predicted"/>
<dbReference type="AlphaFoldDB" id="A0A839J0L2"/>
<dbReference type="Pfam" id="PF14121">
    <property type="entry name" value="Porin_10"/>
    <property type="match status" value="1"/>
</dbReference>
<evidence type="ECO:0000313" key="1">
    <source>
        <dbReference type="EMBL" id="MBB1489846.1"/>
    </source>
</evidence>
<dbReference type="EMBL" id="JACJFM010000271">
    <property type="protein sequence ID" value="MBB1489846.1"/>
    <property type="molecule type" value="Genomic_DNA"/>
</dbReference>
<keyword evidence="2" id="KW-1185">Reference proteome</keyword>